<dbReference type="GO" id="GO:0016746">
    <property type="term" value="F:acyltransferase activity"/>
    <property type="evidence" value="ECO:0007669"/>
    <property type="project" value="UniProtKB-KW"/>
</dbReference>
<organism evidence="15 16">
    <name type="scientific">Ajellomyces capsulatus (strain H143)</name>
    <name type="common">Darling's disease fungus</name>
    <name type="synonym">Histoplasma capsulatum</name>
    <dbReference type="NCBI Taxonomy" id="544712"/>
    <lineage>
        <taxon>Eukaryota</taxon>
        <taxon>Fungi</taxon>
        <taxon>Dikarya</taxon>
        <taxon>Ascomycota</taxon>
        <taxon>Pezizomycotina</taxon>
        <taxon>Eurotiomycetes</taxon>
        <taxon>Eurotiomycetidae</taxon>
        <taxon>Onygenales</taxon>
        <taxon>Ajellomycetaceae</taxon>
        <taxon>Histoplasma</taxon>
    </lineage>
</organism>
<proteinExistence type="inferred from homology"/>
<accession>C6H4L4</accession>
<dbReference type="PANTHER" id="PTHR31201">
    <property type="entry name" value="OS01G0585100 PROTEIN"/>
    <property type="match status" value="1"/>
</dbReference>
<feature type="transmembrane region" description="Helical" evidence="14">
    <location>
        <begin position="474"/>
        <end position="496"/>
    </location>
</feature>
<dbReference type="GO" id="GO:0016020">
    <property type="term" value="C:membrane"/>
    <property type="evidence" value="ECO:0007669"/>
    <property type="project" value="UniProtKB-SubCell"/>
</dbReference>
<keyword evidence="5" id="KW-0808">Transferase</keyword>
<protein>
    <recommendedName>
        <fullName evidence="3">Glycerophosphocholine acyltransferase 1</fullName>
    </recommendedName>
</protein>
<dbReference type="InterPro" id="IPR021261">
    <property type="entry name" value="GPCAT"/>
</dbReference>
<evidence type="ECO:0000256" key="13">
    <source>
        <dbReference type="SAM" id="MobiDB-lite"/>
    </source>
</evidence>
<evidence type="ECO:0000256" key="9">
    <source>
        <dbReference type="ARBA" id="ARBA00023136"/>
    </source>
</evidence>
<evidence type="ECO:0000256" key="8">
    <source>
        <dbReference type="ARBA" id="ARBA00023098"/>
    </source>
</evidence>
<evidence type="ECO:0000256" key="2">
    <source>
        <dbReference type="ARBA" id="ARBA00006675"/>
    </source>
</evidence>
<dbReference type="AlphaFoldDB" id="C6H4L4"/>
<evidence type="ECO:0000313" key="16">
    <source>
        <dbReference type="Proteomes" id="UP000002624"/>
    </source>
</evidence>
<evidence type="ECO:0000256" key="5">
    <source>
        <dbReference type="ARBA" id="ARBA00022679"/>
    </source>
</evidence>
<feature type="transmembrane region" description="Helical" evidence="14">
    <location>
        <begin position="427"/>
        <end position="444"/>
    </location>
</feature>
<dbReference type="Proteomes" id="UP000002624">
    <property type="component" value="Unassembled WGS sequence"/>
</dbReference>
<evidence type="ECO:0000256" key="14">
    <source>
        <dbReference type="SAM" id="Phobius"/>
    </source>
</evidence>
<name>C6H4L4_AJECH</name>
<keyword evidence="12" id="KW-0012">Acyltransferase</keyword>
<evidence type="ECO:0000256" key="1">
    <source>
        <dbReference type="ARBA" id="ARBA00004141"/>
    </source>
</evidence>
<dbReference type="SUPFAM" id="SSF48403">
    <property type="entry name" value="Ankyrin repeat"/>
    <property type="match status" value="1"/>
</dbReference>
<evidence type="ECO:0000256" key="6">
    <source>
        <dbReference type="ARBA" id="ARBA00022692"/>
    </source>
</evidence>
<evidence type="ECO:0000256" key="4">
    <source>
        <dbReference type="ARBA" id="ARBA00022516"/>
    </source>
</evidence>
<dbReference type="Gene3D" id="1.25.40.20">
    <property type="entry name" value="Ankyrin repeat-containing domain"/>
    <property type="match status" value="2"/>
</dbReference>
<dbReference type="SMART" id="SM00248">
    <property type="entry name" value="ANK"/>
    <property type="match status" value="5"/>
</dbReference>
<keyword evidence="9 14" id="KW-0472">Membrane</keyword>
<dbReference type="EMBL" id="GG692419">
    <property type="protein sequence ID" value="EER44636.1"/>
    <property type="molecule type" value="Genomic_DNA"/>
</dbReference>
<dbReference type="Pfam" id="PF12796">
    <property type="entry name" value="Ank_2"/>
    <property type="match status" value="2"/>
</dbReference>
<dbReference type="GO" id="GO:0006656">
    <property type="term" value="P:phosphatidylcholine biosynthetic process"/>
    <property type="evidence" value="ECO:0007669"/>
    <property type="project" value="TreeGrafter"/>
</dbReference>
<dbReference type="OrthoDB" id="406287at2759"/>
<keyword evidence="10" id="KW-0594">Phospholipid biosynthesis</keyword>
<dbReference type="HOGENOM" id="CLU_359387_0_0_1"/>
<comment type="subcellular location">
    <subcellularLocation>
        <location evidence="1">Membrane</location>
        <topology evidence="1">Multi-pass membrane protein</topology>
    </subcellularLocation>
</comment>
<keyword evidence="7 14" id="KW-1133">Transmembrane helix</keyword>
<feature type="transmembrane region" description="Helical" evidence="14">
    <location>
        <begin position="674"/>
        <end position="692"/>
    </location>
</feature>
<dbReference type="PANTHER" id="PTHR31201:SF1">
    <property type="entry name" value="GLYCEROPHOSPHOCHOLINE ACYLTRANSFERASE 1"/>
    <property type="match status" value="1"/>
</dbReference>
<feature type="transmembrane region" description="Helical" evidence="14">
    <location>
        <begin position="579"/>
        <end position="602"/>
    </location>
</feature>
<gene>
    <name evidence="15" type="ORF">HCDG_00215</name>
</gene>
<evidence type="ECO:0000256" key="10">
    <source>
        <dbReference type="ARBA" id="ARBA00023209"/>
    </source>
</evidence>
<sequence length="779" mass="88445">MIDVNQRDQHNWTPLTIASELGHVAVVKLLIERDDIEVDVACTSGWTPLGAAVGNQHYEIARLLLETNRVELNGEITGPPLWTAVRNNDLPMVELLLATEGINPNGVSNVLRIHPLSEAISQGNVDIVERLLRREDVNVNYFDIGGYTPLESAMLQLSGDVKQRIVELLSTRGATSKRNVMSFSVILDTEMDQGTISIHGSAPGHVTLPPQPTPVRLAQITRHGWSSNYLAFFLPPYPTISLRLILLLQPRRPWIEMSDPISIPKSKSQPDHLEEYATKPNADILHAIANDQDGSSNSALDTSLSSSNGLSRSSSFGTSSSFQEDWEPFPPLDKLTVFDLLGNLDLPQKLEKWQNTLTLQKEKVKKQQEKLKNTGIHAKQRVVGEWRKRVPSSDEQLEKYRKRMKDSVERLGARWNDTATVTAREKISFIAGVLNILISGYLLGAYPHHFFYWYTAQFFYFMPIRYYTYRKRGYHYFLADLCYFVNFLTVLAIWVLPGSKRLFLSTYCLAYGNNAIAIAMWRNSLVFHSFDKVTSLFIHIMPPVTLHCLIHMTPPDMLLNRFPAIYSIKFSEPGSPEHYSLAAMMIWATVPYAVWQLSYHFLITVRRREKIAAGRPTSFTWLRKSYAKTWIGKFVLSLPLSLQEPAFMFIQYSYALLTITPCPLWFWYRWASALFLMGVFSWSVYNGATYYIDVFGKRFQNELEQLKKDVAKWQTSLEGGSTSPTLVPGNGKLYSHDDMEIKPTDTPAHSAVNQIPLLDPQSTSTSVEPLPTSGLYSRT</sequence>
<evidence type="ECO:0000256" key="3">
    <source>
        <dbReference type="ARBA" id="ARBA00019082"/>
    </source>
</evidence>
<evidence type="ECO:0000256" key="11">
    <source>
        <dbReference type="ARBA" id="ARBA00023264"/>
    </source>
</evidence>
<evidence type="ECO:0000313" key="15">
    <source>
        <dbReference type="EMBL" id="EER44636.1"/>
    </source>
</evidence>
<evidence type="ECO:0000256" key="7">
    <source>
        <dbReference type="ARBA" id="ARBA00022989"/>
    </source>
</evidence>
<comment type="similarity">
    <text evidence="2">Belongs to the GPC1 family.</text>
</comment>
<keyword evidence="8" id="KW-0443">Lipid metabolism</keyword>
<dbReference type="InterPro" id="IPR002110">
    <property type="entry name" value="Ankyrin_rpt"/>
</dbReference>
<reference evidence="16" key="1">
    <citation type="submission" date="2009-05" db="EMBL/GenBank/DDBJ databases">
        <title>The genome sequence of Ajellomyces capsulatus strain H143.</title>
        <authorList>
            <person name="Champion M."/>
            <person name="Cuomo C.A."/>
            <person name="Ma L.-J."/>
            <person name="Henn M.R."/>
            <person name="Sil A."/>
            <person name="Goldman B."/>
            <person name="Young S.K."/>
            <person name="Kodira C.D."/>
            <person name="Zeng Q."/>
            <person name="Koehrsen M."/>
            <person name="Alvarado L."/>
            <person name="Berlin A.M."/>
            <person name="Borenstein D."/>
            <person name="Chen Z."/>
            <person name="Engels R."/>
            <person name="Freedman E."/>
            <person name="Gellesch M."/>
            <person name="Goldberg J."/>
            <person name="Griggs A."/>
            <person name="Gujja S."/>
            <person name="Heiman D.I."/>
            <person name="Hepburn T.A."/>
            <person name="Howarth C."/>
            <person name="Jen D."/>
            <person name="Larson L."/>
            <person name="Lewis B."/>
            <person name="Mehta T."/>
            <person name="Park D."/>
            <person name="Pearson M."/>
            <person name="Roberts A."/>
            <person name="Saif S."/>
            <person name="Shea T.D."/>
            <person name="Shenoy N."/>
            <person name="Sisk P."/>
            <person name="Stolte C."/>
            <person name="Sykes S."/>
            <person name="Walk T."/>
            <person name="White J."/>
            <person name="Yandava C."/>
            <person name="Klein B."/>
            <person name="McEwen J.G."/>
            <person name="Puccia R."/>
            <person name="Goldman G.H."/>
            <person name="Felipe M.S."/>
            <person name="Nino-Vega G."/>
            <person name="San-Blas G."/>
            <person name="Taylor J.W."/>
            <person name="Mendoza L."/>
            <person name="Galagan J.E."/>
            <person name="Nusbaum C."/>
            <person name="Birren B.W."/>
        </authorList>
    </citation>
    <scope>NUCLEOTIDE SEQUENCE [LARGE SCALE GENOMIC DNA]</scope>
    <source>
        <strain evidence="16">H143</strain>
    </source>
</reference>
<keyword evidence="6 14" id="KW-0812">Transmembrane</keyword>
<keyword evidence="4" id="KW-0444">Lipid biosynthesis</keyword>
<dbReference type="STRING" id="544712.C6H4L4"/>
<dbReference type="InterPro" id="IPR036770">
    <property type="entry name" value="Ankyrin_rpt-contain_sf"/>
</dbReference>
<feature type="region of interest" description="Disordered" evidence="13">
    <location>
        <begin position="759"/>
        <end position="779"/>
    </location>
</feature>
<keyword evidence="11" id="KW-1208">Phospholipid metabolism</keyword>
<dbReference type="VEuPathDB" id="FungiDB:HCDG_00215"/>
<dbReference type="Pfam" id="PF10998">
    <property type="entry name" value="DUF2838"/>
    <property type="match status" value="1"/>
</dbReference>
<dbReference type="eggNOG" id="KOG2895">
    <property type="taxonomic scope" value="Eukaryota"/>
</dbReference>
<evidence type="ECO:0000256" key="12">
    <source>
        <dbReference type="ARBA" id="ARBA00023315"/>
    </source>
</evidence>